<evidence type="ECO:0000313" key="1">
    <source>
        <dbReference type="EMBL" id="KAI0059213.1"/>
    </source>
</evidence>
<dbReference type="Proteomes" id="UP000814140">
    <property type="component" value="Unassembled WGS sequence"/>
</dbReference>
<evidence type="ECO:0000313" key="2">
    <source>
        <dbReference type="Proteomes" id="UP000814140"/>
    </source>
</evidence>
<proteinExistence type="predicted"/>
<reference evidence="1" key="1">
    <citation type="submission" date="2021-03" db="EMBL/GenBank/DDBJ databases">
        <authorList>
            <consortium name="DOE Joint Genome Institute"/>
            <person name="Ahrendt S."/>
            <person name="Looney B.P."/>
            <person name="Miyauchi S."/>
            <person name="Morin E."/>
            <person name="Drula E."/>
            <person name="Courty P.E."/>
            <person name="Chicoki N."/>
            <person name="Fauchery L."/>
            <person name="Kohler A."/>
            <person name="Kuo A."/>
            <person name="Labutti K."/>
            <person name="Pangilinan J."/>
            <person name="Lipzen A."/>
            <person name="Riley R."/>
            <person name="Andreopoulos W."/>
            <person name="He G."/>
            <person name="Johnson J."/>
            <person name="Barry K.W."/>
            <person name="Grigoriev I.V."/>
            <person name="Nagy L."/>
            <person name="Hibbett D."/>
            <person name="Henrissat B."/>
            <person name="Matheny P.B."/>
            <person name="Labbe J."/>
            <person name="Martin F."/>
        </authorList>
    </citation>
    <scope>NUCLEOTIDE SEQUENCE</scope>
    <source>
        <strain evidence="1">HHB10654</strain>
    </source>
</reference>
<dbReference type="EMBL" id="MU277228">
    <property type="protein sequence ID" value="KAI0059213.1"/>
    <property type="molecule type" value="Genomic_DNA"/>
</dbReference>
<comment type="caution">
    <text evidence="1">The sequence shown here is derived from an EMBL/GenBank/DDBJ whole genome shotgun (WGS) entry which is preliminary data.</text>
</comment>
<name>A0ACB8STM7_9AGAM</name>
<gene>
    <name evidence="1" type="ORF">BV25DRAFT_1155682</name>
</gene>
<protein>
    <submittedName>
        <fullName evidence="1">Uncharacterized protein</fullName>
    </submittedName>
</protein>
<accession>A0ACB8STM7</accession>
<reference evidence="1" key="2">
    <citation type="journal article" date="2022" name="New Phytol.">
        <title>Evolutionary transition to the ectomycorrhizal habit in the genomes of a hyperdiverse lineage of mushroom-forming fungi.</title>
        <authorList>
            <person name="Looney B."/>
            <person name="Miyauchi S."/>
            <person name="Morin E."/>
            <person name="Drula E."/>
            <person name="Courty P.E."/>
            <person name="Kohler A."/>
            <person name="Kuo A."/>
            <person name="LaButti K."/>
            <person name="Pangilinan J."/>
            <person name="Lipzen A."/>
            <person name="Riley R."/>
            <person name="Andreopoulos W."/>
            <person name="He G."/>
            <person name="Johnson J."/>
            <person name="Nolan M."/>
            <person name="Tritt A."/>
            <person name="Barry K.W."/>
            <person name="Grigoriev I.V."/>
            <person name="Nagy L.G."/>
            <person name="Hibbett D."/>
            <person name="Henrissat B."/>
            <person name="Matheny P.B."/>
            <person name="Labbe J."/>
            <person name="Martin F.M."/>
        </authorList>
    </citation>
    <scope>NUCLEOTIDE SEQUENCE</scope>
    <source>
        <strain evidence="1">HHB10654</strain>
    </source>
</reference>
<sequence>MYVGERMHGMGTRQDRLCLPMRRLPQVVRTGEDGGECVVEYVKAVIRLRGASWCSVLVRGYGVSWDRGGVPPVRAMAAISRRTSSSSSSEVWCFQTGGVRRDCISLSTAVVQYITRPEVLVAEVGVHLAPDPGCPIYRRCSVSTVPWYEAIRRGTAECISPPRRVALERHTCSNCASVAHQRLIRFSRGRKTHHPLLLHGPRPCTCNPRLGPPVRYLRYAIR</sequence>
<organism evidence="1 2">
    <name type="scientific">Artomyces pyxidatus</name>
    <dbReference type="NCBI Taxonomy" id="48021"/>
    <lineage>
        <taxon>Eukaryota</taxon>
        <taxon>Fungi</taxon>
        <taxon>Dikarya</taxon>
        <taxon>Basidiomycota</taxon>
        <taxon>Agaricomycotina</taxon>
        <taxon>Agaricomycetes</taxon>
        <taxon>Russulales</taxon>
        <taxon>Auriscalpiaceae</taxon>
        <taxon>Artomyces</taxon>
    </lineage>
</organism>
<keyword evidence="2" id="KW-1185">Reference proteome</keyword>